<accession>A0AA35Z4Q9</accession>
<organism evidence="1 2">
    <name type="scientific">Lactuca saligna</name>
    <name type="common">Willowleaf lettuce</name>
    <dbReference type="NCBI Taxonomy" id="75948"/>
    <lineage>
        <taxon>Eukaryota</taxon>
        <taxon>Viridiplantae</taxon>
        <taxon>Streptophyta</taxon>
        <taxon>Embryophyta</taxon>
        <taxon>Tracheophyta</taxon>
        <taxon>Spermatophyta</taxon>
        <taxon>Magnoliopsida</taxon>
        <taxon>eudicotyledons</taxon>
        <taxon>Gunneridae</taxon>
        <taxon>Pentapetalae</taxon>
        <taxon>asterids</taxon>
        <taxon>campanulids</taxon>
        <taxon>Asterales</taxon>
        <taxon>Asteraceae</taxon>
        <taxon>Cichorioideae</taxon>
        <taxon>Cichorieae</taxon>
        <taxon>Lactucinae</taxon>
        <taxon>Lactuca</taxon>
    </lineage>
</organism>
<keyword evidence="2" id="KW-1185">Reference proteome</keyword>
<dbReference type="EMBL" id="OX465081">
    <property type="protein sequence ID" value="CAI9285878.1"/>
    <property type="molecule type" value="Genomic_DNA"/>
</dbReference>
<protein>
    <submittedName>
        <fullName evidence="1">Uncharacterized protein</fullName>
    </submittedName>
</protein>
<dbReference type="AlphaFoldDB" id="A0AA35Z4Q9"/>
<dbReference type="Proteomes" id="UP001177003">
    <property type="component" value="Chromosome 5"/>
</dbReference>
<evidence type="ECO:0000313" key="2">
    <source>
        <dbReference type="Proteomes" id="UP001177003"/>
    </source>
</evidence>
<evidence type="ECO:0000313" key="1">
    <source>
        <dbReference type="EMBL" id="CAI9285878.1"/>
    </source>
</evidence>
<sequence>MDIGTGYPLLESEPPRNCRFWNWNRLKRFRFWFLKLWNRLKRFRFQFSYFWNHYSWVPVETANTYAGQERARVQYFSVQITFCLKKLRERKAESPPLMLSSTTSPNVYLQI</sequence>
<name>A0AA35Z4Q9_LACSI</name>
<proteinExistence type="predicted"/>
<reference evidence="1" key="1">
    <citation type="submission" date="2023-04" db="EMBL/GenBank/DDBJ databases">
        <authorList>
            <person name="Vijverberg K."/>
            <person name="Xiong W."/>
            <person name="Schranz E."/>
        </authorList>
    </citation>
    <scope>NUCLEOTIDE SEQUENCE</scope>
</reference>
<gene>
    <name evidence="1" type="ORF">LSALG_LOCUS25331</name>
</gene>